<organism evidence="2 3">
    <name type="scientific">Paramecium sonneborni</name>
    <dbReference type="NCBI Taxonomy" id="65129"/>
    <lineage>
        <taxon>Eukaryota</taxon>
        <taxon>Sar</taxon>
        <taxon>Alveolata</taxon>
        <taxon>Ciliophora</taxon>
        <taxon>Intramacronucleata</taxon>
        <taxon>Oligohymenophorea</taxon>
        <taxon>Peniculida</taxon>
        <taxon>Parameciidae</taxon>
        <taxon>Paramecium</taxon>
    </lineage>
</organism>
<evidence type="ECO:0000256" key="1">
    <source>
        <dbReference type="SAM" id="MobiDB-lite"/>
    </source>
</evidence>
<dbReference type="EMBL" id="CAJJDN010000011">
    <property type="protein sequence ID" value="CAD8057633.1"/>
    <property type="molecule type" value="Genomic_DNA"/>
</dbReference>
<evidence type="ECO:0000313" key="3">
    <source>
        <dbReference type="Proteomes" id="UP000692954"/>
    </source>
</evidence>
<dbReference type="Proteomes" id="UP000692954">
    <property type="component" value="Unassembled WGS sequence"/>
</dbReference>
<reference evidence="2" key="1">
    <citation type="submission" date="2021-01" db="EMBL/GenBank/DDBJ databases">
        <authorList>
            <consortium name="Genoscope - CEA"/>
            <person name="William W."/>
        </authorList>
    </citation>
    <scope>NUCLEOTIDE SEQUENCE</scope>
</reference>
<evidence type="ECO:0000313" key="2">
    <source>
        <dbReference type="EMBL" id="CAD8057633.1"/>
    </source>
</evidence>
<accession>A0A8S1KVP8</accession>
<feature type="compositionally biased region" description="Basic and acidic residues" evidence="1">
    <location>
        <begin position="389"/>
        <end position="401"/>
    </location>
</feature>
<sequence length="640" mass="76547">MQQQQERKSLVQELLKSIDQQNHSLVSNNQSLHEFQWFELDNKIRILVHELLEPHLKEFVDHRSDYQTISLKLEKYIQNYEEFKALYFQNGKGTPIIQQLRQQMLELQEKFENIQQTSLFTINENNRKLDQVQFLRDQQYHQLKMIENNQMQWTEQIEKYRQQNQDFKQVLLDNLEQVKKDNQIAIVTVQDKLQTMNIYLDKQDCVQKDIKVKIDNNYEILQSYQDKLLQQLAQSQQNQQNLELLNKKFPKLDELLSYDRSVKNELGLMNNKLKYFENYIEKYFPLFLQGTISDTLHNCLQENERFKLAQHEEIKFTELHRIIVNDDGNPNLDKKINEYTSFIEKQLKKNMSFLREQKINTNQVNSNQANTPNQELLSSHVSEYPSTPKSDDSSERIGVKNEKNQRIDKNEIEFYLQNKFNEFKLALEKDVNFFQRTADELDKQFNVLHDQMIKSFELIKIQNYESINQITQQMTEIINQYNNIPLLTNELNEVQQQHQQSIQKLLQCQILLIQQNQEEVQYNGQTYSQEQCKEMLNELVYQMRNENDFNNIFDSPIKKLKPQLVLDDRKSIRIKTSSQSGLRKSIYSQSQTRSTTEKRKFYLLGSKIQQDLCQSLNNSVLNPRKTNTKILFQSKANQNE</sequence>
<comment type="caution">
    <text evidence="2">The sequence shown here is derived from an EMBL/GenBank/DDBJ whole genome shotgun (WGS) entry which is preliminary data.</text>
</comment>
<proteinExistence type="predicted"/>
<dbReference type="OrthoDB" id="306102at2759"/>
<gene>
    <name evidence="2" type="ORF">PSON_ATCC_30995.1.T0110315</name>
</gene>
<name>A0A8S1KVP8_9CILI</name>
<dbReference type="AlphaFoldDB" id="A0A8S1KVP8"/>
<protein>
    <submittedName>
        <fullName evidence="2">Uncharacterized protein</fullName>
    </submittedName>
</protein>
<feature type="region of interest" description="Disordered" evidence="1">
    <location>
        <begin position="379"/>
        <end position="401"/>
    </location>
</feature>
<feature type="compositionally biased region" description="Polar residues" evidence="1">
    <location>
        <begin position="379"/>
        <end position="388"/>
    </location>
</feature>
<keyword evidence="3" id="KW-1185">Reference proteome</keyword>